<protein>
    <submittedName>
        <fullName evidence="3">Uncharacterized protein</fullName>
    </submittedName>
</protein>
<dbReference type="SUPFAM" id="SSF52313">
    <property type="entry name" value="Ribosomal protein S2"/>
    <property type="match status" value="1"/>
</dbReference>
<dbReference type="GO" id="GO:0006412">
    <property type="term" value="P:translation"/>
    <property type="evidence" value="ECO:0007669"/>
    <property type="project" value="InterPro"/>
</dbReference>
<dbReference type="PANTHER" id="PTHR11489">
    <property type="entry name" value="40S RIBOSOMAL PROTEIN SA"/>
    <property type="match status" value="1"/>
</dbReference>
<dbReference type="GO" id="GO:0003735">
    <property type="term" value="F:structural constituent of ribosome"/>
    <property type="evidence" value="ECO:0007669"/>
    <property type="project" value="InterPro"/>
</dbReference>
<evidence type="ECO:0000313" key="4">
    <source>
        <dbReference type="Proteomes" id="UP000551758"/>
    </source>
</evidence>
<sequence>RGPYSGDILGSYCNLKGNFHNVWGPWCPANGGWPQIPCSRNPLTEQYIYKRRSDGIYIINLNRTWEKLLLAAGAVVAVKNSAHVSVISSRNTGHFLLPLEPLLLLATWLLESLLSRSRQPSRSRDFWWLVIQGLATSLSQRCLMLTCLPSLCVRLSSVLRGHCHPVQQQGSLLGGSDVVGAGPGRSAHAWHHLLRNFRVNGALQLPNLLLLNLRSQAGLNACGCLLSLFSSSLLKTGALSLPLRADLQLPLLRPLTGRNNH</sequence>
<keyword evidence="4" id="KW-1185">Reference proteome</keyword>
<proteinExistence type="predicted"/>
<dbReference type="InterPro" id="IPR023591">
    <property type="entry name" value="Ribosomal_uS2_flav_dom_sf"/>
</dbReference>
<reference evidence="3 4" key="1">
    <citation type="journal article" date="2020" name="Mol. Biol. Evol.">
        <title>Interspecific Gene Flow and the Evolution of Specialization in Black and White Rhinoceros.</title>
        <authorList>
            <person name="Moodley Y."/>
            <person name="Westbury M.V."/>
            <person name="Russo I.M."/>
            <person name="Gopalakrishnan S."/>
            <person name="Rakotoarivelo A."/>
            <person name="Olsen R.A."/>
            <person name="Prost S."/>
            <person name="Tunstall T."/>
            <person name="Ryder O.A."/>
            <person name="Dalen L."/>
            <person name="Bruford M.W."/>
        </authorList>
    </citation>
    <scope>NUCLEOTIDE SEQUENCE [LARGE SCALE GENOMIC DNA]</scope>
    <source>
        <strain evidence="3">SBR-YM</strain>
        <tissue evidence="3">Skin</tissue>
    </source>
</reference>
<feature type="non-terminal residue" evidence="3">
    <location>
        <position position="261"/>
    </location>
</feature>
<keyword evidence="1" id="KW-0689">Ribosomal protein</keyword>
<evidence type="ECO:0000313" key="3">
    <source>
        <dbReference type="EMBL" id="KAF5912758.1"/>
    </source>
</evidence>
<organism evidence="3 4">
    <name type="scientific">Diceros bicornis minor</name>
    <name type="common">South-central black rhinoceros</name>
    <dbReference type="NCBI Taxonomy" id="77932"/>
    <lineage>
        <taxon>Eukaryota</taxon>
        <taxon>Metazoa</taxon>
        <taxon>Chordata</taxon>
        <taxon>Craniata</taxon>
        <taxon>Vertebrata</taxon>
        <taxon>Euteleostomi</taxon>
        <taxon>Mammalia</taxon>
        <taxon>Eutheria</taxon>
        <taxon>Laurasiatheria</taxon>
        <taxon>Perissodactyla</taxon>
        <taxon>Rhinocerotidae</taxon>
        <taxon>Diceros</taxon>
    </lineage>
</organism>
<keyword evidence="2" id="KW-0687">Ribonucleoprotein</keyword>
<comment type="caution">
    <text evidence="3">The sequence shown here is derived from an EMBL/GenBank/DDBJ whole genome shotgun (WGS) entry which is preliminary data.</text>
</comment>
<evidence type="ECO:0000256" key="1">
    <source>
        <dbReference type="ARBA" id="ARBA00022980"/>
    </source>
</evidence>
<dbReference type="InterPro" id="IPR005707">
    <property type="entry name" value="Ribosomal_uS2_euk/arc"/>
</dbReference>
<name>A0A7J7EAH8_DICBM</name>
<gene>
    <name evidence="3" type="ORF">HPG69_007748</name>
</gene>
<dbReference type="Proteomes" id="UP000551758">
    <property type="component" value="Unassembled WGS sequence"/>
</dbReference>
<dbReference type="EMBL" id="JACDTQ010003801">
    <property type="protein sequence ID" value="KAF5912758.1"/>
    <property type="molecule type" value="Genomic_DNA"/>
</dbReference>
<dbReference type="AlphaFoldDB" id="A0A7J7EAH8"/>
<dbReference type="GO" id="GO:0015935">
    <property type="term" value="C:small ribosomal subunit"/>
    <property type="evidence" value="ECO:0007669"/>
    <property type="project" value="InterPro"/>
</dbReference>
<accession>A0A7J7EAH8</accession>
<dbReference type="Gene3D" id="3.40.50.10490">
    <property type="entry name" value="Glucose-6-phosphate isomerase like protein, domain 1"/>
    <property type="match status" value="1"/>
</dbReference>
<evidence type="ECO:0000256" key="2">
    <source>
        <dbReference type="ARBA" id="ARBA00023274"/>
    </source>
</evidence>